<name>A0A4C1TX19_EUMVA</name>
<dbReference type="EMBL" id="BGZK01000097">
    <property type="protein sequence ID" value="GBP18424.1"/>
    <property type="molecule type" value="Genomic_DNA"/>
</dbReference>
<organism evidence="1 2">
    <name type="scientific">Eumeta variegata</name>
    <name type="common">Bagworm moth</name>
    <name type="synonym">Eumeta japonica</name>
    <dbReference type="NCBI Taxonomy" id="151549"/>
    <lineage>
        <taxon>Eukaryota</taxon>
        <taxon>Metazoa</taxon>
        <taxon>Ecdysozoa</taxon>
        <taxon>Arthropoda</taxon>
        <taxon>Hexapoda</taxon>
        <taxon>Insecta</taxon>
        <taxon>Pterygota</taxon>
        <taxon>Neoptera</taxon>
        <taxon>Endopterygota</taxon>
        <taxon>Lepidoptera</taxon>
        <taxon>Glossata</taxon>
        <taxon>Ditrysia</taxon>
        <taxon>Tineoidea</taxon>
        <taxon>Psychidae</taxon>
        <taxon>Oiketicinae</taxon>
        <taxon>Eumeta</taxon>
    </lineage>
</organism>
<dbReference type="Proteomes" id="UP000299102">
    <property type="component" value="Unassembled WGS sequence"/>
</dbReference>
<gene>
    <name evidence="1" type="ORF">EVAR_93826_1</name>
</gene>
<comment type="caution">
    <text evidence="1">The sequence shown here is derived from an EMBL/GenBank/DDBJ whole genome shotgun (WGS) entry which is preliminary data.</text>
</comment>
<sequence>MFVLCGNRTHTASAARRITTNCANLAWIDFERFFLKGYTPEGGPIVTESGSDDGVPDRALPLSLFCSDASVDGVEERRRLNALAGGQRSFARPSESRDIYHFSRNGYPMTPASFALPCDS</sequence>
<keyword evidence="2" id="KW-1185">Reference proteome</keyword>
<evidence type="ECO:0000313" key="2">
    <source>
        <dbReference type="Proteomes" id="UP000299102"/>
    </source>
</evidence>
<evidence type="ECO:0000313" key="1">
    <source>
        <dbReference type="EMBL" id="GBP18424.1"/>
    </source>
</evidence>
<reference evidence="1 2" key="1">
    <citation type="journal article" date="2019" name="Commun. Biol.">
        <title>The bagworm genome reveals a unique fibroin gene that provides high tensile strength.</title>
        <authorList>
            <person name="Kono N."/>
            <person name="Nakamura H."/>
            <person name="Ohtoshi R."/>
            <person name="Tomita M."/>
            <person name="Numata K."/>
            <person name="Arakawa K."/>
        </authorList>
    </citation>
    <scope>NUCLEOTIDE SEQUENCE [LARGE SCALE GENOMIC DNA]</scope>
</reference>
<proteinExistence type="predicted"/>
<protein>
    <submittedName>
        <fullName evidence="1">Uncharacterized protein</fullName>
    </submittedName>
</protein>
<accession>A0A4C1TX19</accession>
<dbReference type="AlphaFoldDB" id="A0A4C1TX19"/>